<organism evidence="4 5">
    <name type="scientific">Effrenium voratum</name>
    <dbReference type="NCBI Taxonomy" id="2562239"/>
    <lineage>
        <taxon>Eukaryota</taxon>
        <taxon>Sar</taxon>
        <taxon>Alveolata</taxon>
        <taxon>Dinophyceae</taxon>
        <taxon>Suessiales</taxon>
        <taxon>Symbiodiniaceae</taxon>
        <taxon>Effrenium</taxon>
    </lineage>
</organism>
<gene>
    <name evidence="4" type="ORF">EVOR1521_LOCUS25619</name>
</gene>
<feature type="region of interest" description="Disordered" evidence="3">
    <location>
        <begin position="773"/>
        <end position="865"/>
    </location>
</feature>
<keyword evidence="1" id="KW-0677">Repeat</keyword>
<feature type="compositionally biased region" description="Acidic residues" evidence="3">
    <location>
        <begin position="800"/>
        <end position="839"/>
    </location>
</feature>
<dbReference type="AlphaFoldDB" id="A0AA36JAW2"/>
<proteinExistence type="predicted"/>
<protein>
    <recommendedName>
        <fullName evidence="6">Pentatricopeptide repeat-containing protein, chloroplastic</fullName>
    </recommendedName>
</protein>
<evidence type="ECO:0000256" key="2">
    <source>
        <dbReference type="PROSITE-ProRule" id="PRU00708"/>
    </source>
</evidence>
<sequence length="902" mass="100372">MRSACLEGSSRLRASHVQLAQEICRANAYAARYRQIAIEPRLVHVLDASPSSKTRPVLHDSSWIDARRSSLQPFGVAIKCMRLGRGFQRCSGCVKYASSSDAFALKARTVSDASQSLVVRCRDVVTFSRLIKACGHQRWQQAVWYLAELRHSRLQQDIIPYSSGISLLTRARQWRAALQVFVELPWFLSPDAGTFSAALTACRIGSCWPLSLLLLEKAHALMVTPDEVGHNAIAAALTQGGQVEAALHMAKRVANFNSIIMSLRNQLAWPWALCVLDQMQRLRIAPNLGTFKSSASIFSEDKPDMILPLLQKLSLPQLDRTAHNMLMSSLEKCHLWKAALYYFHETSWEPPDLTAYNTAISACAKVGRWVWAIELLREMKQGAVAADEITFGSLISGTKSHWRLALELLQQGHSSQVRPSLVSMHSAVVACGVQWPKATYLLQESMQRRIVPDATMLGAVMSSLEKGQQWARCLRLLGLLAVSGGVDLAALSCGLSACAKAHRWEQTLHLLKVLAIWRIRPNAVVAGAALPAVASQPDGRYQQMAEVLLDSMNGPQEERIHVPSGGFTAALANLRDVTQTGLHNYLAEALGFAWNWLASGIDWHLDPFISRISGIEDLVNLRDLPENLGRATMSDALNDAFIRAALKTAFGHRPACQLVQSSVQGLAEQLGLAPRKQPRPAKSGKAMQLEERRTVFRGKHRGHIVQPAAARSPREEECPYRRWPCKSRWEVKRNEPRHTENMLMTAACWFAASNIANDRSLACLSLDQAPSLGEAEEEAAEQEEQVQKVEQERVEQAQQGEEEEHEEYEEPEEYEEYEEYDELEEDEEQEEAEEAEQGGDDPGKEVQEGQSSGEEDVDGNDPAWIEVSVMQENEDTEPDDFVMIAIDSSWNALPAILPKQTG</sequence>
<dbReference type="InterPro" id="IPR050667">
    <property type="entry name" value="PPR-containing_protein"/>
</dbReference>
<comment type="caution">
    <text evidence="4">The sequence shown here is derived from an EMBL/GenBank/DDBJ whole genome shotgun (WGS) entry which is preliminary data.</text>
</comment>
<dbReference type="Proteomes" id="UP001178507">
    <property type="component" value="Unassembled WGS sequence"/>
</dbReference>
<dbReference type="PANTHER" id="PTHR47939">
    <property type="entry name" value="MEMBRANE-ASSOCIATED SALT-INDUCIBLE PROTEIN-LIKE"/>
    <property type="match status" value="1"/>
</dbReference>
<dbReference type="InterPro" id="IPR002885">
    <property type="entry name" value="PPR_rpt"/>
</dbReference>
<dbReference type="EMBL" id="CAUJNA010003469">
    <property type="protein sequence ID" value="CAJ1402827.1"/>
    <property type="molecule type" value="Genomic_DNA"/>
</dbReference>
<dbReference type="PROSITE" id="PS51375">
    <property type="entry name" value="PPR"/>
    <property type="match status" value="1"/>
</dbReference>
<evidence type="ECO:0000313" key="5">
    <source>
        <dbReference type="Proteomes" id="UP001178507"/>
    </source>
</evidence>
<dbReference type="Pfam" id="PF13041">
    <property type="entry name" value="PPR_2"/>
    <property type="match status" value="1"/>
</dbReference>
<evidence type="ECO:0000256" key="3">
    <source>
        <dbReference type="SAM" id="MobiDB-lite"/>
    </source>
</evidence>
<evidence type="ECO:0000313" key="4">
    <source>
        <dbReference type="EMBL" id="CAJ1402827.1"/>
    </source>
</evidence>
<accession>A0AA36JAW2</accession>
<dbReference type="PANTHER" id="PTHR47939:SF13">
    <property type="entry name" value="OS03G0201400 PROTEIN"/>
    <property type="match status" value="1"/>
</dbReference>
<feature type="repeat" description="PPR" evidence="2">
    <location>
        <begin position="352"/>
        <end position="386"/>
    </location>
</feature>
<feature type="compositionally biased region" description="Acidic residues" evidence="3">
    <location>
        <begin position="774"/>
        <end position="784"/>
    </location>
</feature>
<evidence type="ECO:0000256" key="1">
    <source>
        <dbReference type="ARBA" id="ARBA00022737"/>
    </source>
</evidence>
<dbReference type="NCBIfam" id="TIGR00756">
    <property type="entry name" value="PPR"/>
    <property type="match status" value="1"/>
</dbReference>
<evidence type="ECO:0008006" key="6">
    <source>
        <dbReference type="Google" id="ProtNLM"/>
    </source>
</evidence>
<name>A0AA36JAW2_9DINO</name>
<dbReference type="InterPro" id="IPR011990">
    <property type="entry name" value="TPR-like_helical_dom_sf"/>
</dbReference>
<dbReference type="Gene3D" id="1.25.40.10">
    <property type="entry name" value="Tetratricopeptide repeat domain"/>
    <property type="match status" value="3"/>
</dbReference>
<reference evidence="4" key="1">
    <citation type="submission" date="2023-08" db="EMBL/GenBank/DDBJ databases">
        <authorList>
            <person name="Chen Y."/>
            <person name="Shah S."/>
            <person name="Dougan E. K."/>
            <person name="Thang M."/>
            <person name="Chan C."/>
        </authorList>
    </citation>
    <scope>NUCLEOTIDE SEQUENCE</scope>
</reference>
<keyword evidence="5" id="KW-1185">Reference proteome</keyword>
<feature type="compositionally biased region" description="Basic and acidic residues" evidence="3">
    <location>
        <begin position="785"/>
        <end position="795"/>
    </location>
</feature>